<keyword evidence="5" id="KW-1185">Reference proteome</keyword>
<gene>
    <name evidence="4" type="ORF">BGZ96_001852</name>
</gene>
<dbReference type="SMART" id="SM00320">
    <property type="entry name" value="WD40"/>
    <property type="match status" value="5"/>
</dbReference>
<sequence length="406" mass="44190">MHLASGSEDKTVRLWGVTTAGAELDLGDGQSGSIRTVAYSPDGRSLFSSNNSGIVQQYDTVTGDLGIFISCGTRQAESVAISPDSRRIATAGWSRVIRTWNAGTGVSEFILRGHKGWINTLAYSPDGQWIASGSVDKTMRLWDARSGTLGLLSSLIKAVVTVAFSPCGLEVVAGNEDGTIRVWDMGTGESRVTVNAWSDIEAVALQYLQLGKLLALTRKQGGCVELWNEGGVEPLFTQGEGPLFTQGDLIRTAALSSCGQWISIVRNKAVQLWSPVLRDSVQRWECVLVIQDFLREINSIAWRPNALEFVASSEAGCVQAWRLVEKSSGGFSARLIWRKGQSTFAATDAVIIDTVNLSEMNQRLLKQRGAKDGLVSSYAISDGNRHELFDDNVRRISDEVQDEIRV</sequence>
<feature type="repeat" description="WD" evidence="3">
    <location>
        <begin position="1"/>
        <end position="19"/>
    </location>
</feature>
<dbReference type="PANTHER" id="PTHR19848">
    <property type="entry name" value="WD40 REPEAT PROTEIN"/>
    <property type="match status" value="1"/>
</dbReference>
<evidence type="ECO:0008006" key="6">
    <source>
        <dbReference type="Google" id="ProtNLM"/>
    </source>
</evidence>
<evidence type="ECO:0000313" key="5">
    <source>
        <dbReference type="Proteomes" id="UP001194696"/>
    </source>
</evidence>
<dbReference type="PROSITE" id="PS50082">
    <property type="entry name" value="WD_REPEATS_2"/>
    <property type="match status" value="3"/>
</dbReference>
<dbReference type="Proteomes" id="UP001194696">
    <property type="component" value="Unassembled WGS sequence"/>
</dbReference>
<proteinExistence type="predicted"/>
<comment type="caution">
    <text evidence="4">The sequence shown here is derived from an EMBL/GenBank/DDBJ whole genome shotgun (WGS) entry which is preliminary data.</text>
</comment>
<keyword evidence="1 3" id="KW-0853">WD repeat</keyword>
<evidence type="ECO:0000256" key="3">
    <source>
        <dbReference type="PROSITE-ProRule" id="PRU00221"/>
    </source>
</evidence>
<name>A0ABQ7JLY0_9FUNG</name>
<reference evidence="4 5" key="1">
    <citation type="journal article" date="2020" name="Fungal Divers.">
        <title>Resolving the Mortierellaceae phylogeny through synthesis of multi-gene phylogenetics and phylogenomics.</title>
        <authorList>
            <person name="Vandepol N."/>
            <person name="Liber J."/>
            <person name="Desiro A."/>
            <person name="Na H."/>
            <person name="Kennedy M."/>
            <person name="Barry K."/>
            <person name="Grigoriev I.V."/>
            <person name="Miller A.N."/>
            <person name="O'Donnell K."/>
            <person name="Stajich J.E."/>
            <person name="Bonito G."/>
        </authorList>
    </citation>
    <scope>NUCLEOTIDE SEQUENCE [LARGE SCALE GENOMIC DNA]</scope>
    <source>
        <strain evidence="4 5">AD045</strain>
    </source>
</reference>
<dbReference type="InterPro" id="IPR019775">
    <property type="entry name" value="WD40_repeat_CS"/>
</dbReference>
<dbReference type="EMBL" id="JAAAIM010001327">
    <property type="protein sequence ID" value="KAG0279685.1"/>
    <property type="molecule type" value="Genomic_DNA"/>
</dbReference>
<feature type="repeat" description="WD" evidence="3">
    <location>
        <begin position="152"/>
        <end position="193"/>
    </location>
</feature>
<dbReference type="InterPro" id="IPR015943">
    <property type="entry name" value="WD40/YVTN_repeat-like_dom_sf"/>
</dbReference>
<evidence type="ECO:0000256" key="1">
    <source>
        <dbReference type="ARBA" id="ARBA00022574"/>
    </source>
</evidence>
<dbReference type="PANTHER" id="PTHR19848:SF8">
    <property type="entry name" value="F-BOX AND WD REPEAT DOMAIN CONTAINING 7"/>
    <property type="match status" value="1"/>
</dbReference>
<protein>
    <recommendedName>
        <fullName evidence="6">WD40 repeat-like protein</fullName>
    </recommendedName>
</protein>
<accession>A0ABQ7JLY0</accession>
<evidence type="ECO:0000313" key="4">
    <source>
        <dbReference type="EMBL" id="KAG0279685.1"/>
    </source>
</evidence>
<feature type="repeat" description="WD" evidence="3">
    <location>
        <begin position="111"/>
        <end position="147"/>
    </location>
</feature>
<dbReference type="Gene3D" id="2.130.10.10">
    <property type="entry name" value="YVTN repeat-like/Quinoprotein amine dehydrogenase"/>
    <property type="match status" value="3"/>
</dbReference>
<dbReference type="InterPro" id="IPR036322">
    <property type="entry name" value="WD40_repeat_dom_sf"/>
</dbReference>
<dbReference type="PROSITE" id="PS50294">
    <property type="entry name" value="WD_REPEATS_REGION"/>
    <property type="match status" value="2"/>
</dbReference>
<keyword evidence="2" id="KW-0677">Repeat</keyword>
<dbReference type="Pfam" id="PF00400">
    <property type="entry name" value="WD40"/>
    <property type="match status" value="5"/>
</dbReference>
<evidence type="ECO:0000256" key="2">
    <source>
        <dbReference type="ARBA" id="ARBA00022737"/>
    </source>
</evidence>
<dbReference type="PRINTS" id="PR00320">
    <property type="entry name" value="GPROTEINBRPT"/>
</dbReference>
<dbReference type="SUPFAM" id="SSF50978">
    <property type="entry name" value="WD40 repeat-like"/>
    <property type="match status" value="1"/>
</dbReference>
<dbReference type="PROSITE" id="PS00678">
    <property type="entry name" value="WD_REPEATS_1"/>
    <property type="match status" value="2"/>
</dbReference>
<dbReference type="InterPro" id="IPR001680">
    <property type="entry name" value="WD40_rpt"/>
</dbReference>
<organism evidence="4 5">
    <name type="scientific">Linnemannia gamsii</name>
    <dbReference type="NCBI Taxonomy" id="64522"/>
    <lineage>
        <taxon>Eukaryota</taxon>
        <taxon>Fungi</taxon>
        <taxon>Fungi incertae sedis</taxon>
        <taxon>Mucoromycota</taxon>
        <taxon>Mortierellomycotina</taxon>
        <taxon>Mortierellomycetes</taxon>
        <taxon>Mortierellales</taxon>
        <taxon>Mortierellaceae</taxon>
        <taxon>Linnemannia</taxon>
    </lineage>
</organism>
<dbReference type="InterPro" id="IPR020472">
    <property type="entry name" value="WD40_PAC1"/>
</dbReference>